<organism evidence="4 5">
    <name type="scientific">Cavia porcellus</name>
    <name type="common">Guinea pig</name>
    <dbReference type="NCBI Taxonomy" id="10141"/>
    <lineage>
        <taxon>Eukaryota</taxon>
        <taxon>Metazoa</taxon>
        <taxon>Chordata</taxon>
        <taxon>Craniata</taxon>
        <taxon>Vertebrata</taxon>
        <taxon>Euteleostomi</taxon>
        <taxon>Mammalia</taxon>
        <taxon>Eutheria</taxon>
        <taxon>Euarchontoglires</taxon>
        <taxon>Glires</taxon>
        <taxon>Rodentia</taxon>
        <taxon>Hystricomorpha</taxon>
        <taxon>Caviidae</taxon>
        <taxon>Cavia</taxon>
    </lineage>
</organism>
<dbReference type="STRING" id="10141.ENSCPOP00000016164"/>
<keyword evidence="3" id="KW-0732">Signal</keyword>
<evidence type="ECO:0000256" key="3">
    <source>
        <dbReference type="SAM" id="SignalP"/>
    </source>
</evidence>
<dbReference type="Ensembl" id="ENSCPOT00000027426.2">
    <property type="protein sequence ID" value="ENSCPOP00000016164.2"/>
    <property type="gene ID" value="ENSCPOG00000024888.2"/>
</dbReference>
<name>H0VZN0_CAVPO</name>
<dbReference type="FunCoup" id="H0VZN0">
    <property type="interactions" value="23"/>
</dbReference>
<feature type="transmembrane region" description="Helical" evidence="2">
    <location>
        <begin position="50"/>
        <end position="74"/>
    </location>
</feature>
<dbReference type="GO" id="GO:0035003">
    <property type="term" value="C:subapical complex"/>
    <property type="evidence" value="ECO:0007669"/>
    <property type="project" value="Ensembl"/>
</dbReference>
<feature type="chain" id="PRO_5012881177" evidence="3">
    <location>
        <begin position="27"/>
        <end position="117"/>
    </location>
</feature>
<evidence type="ECO:0000313" key="4">
    <source>
        <dbReference type="Ensembl" id="ENSCPOP00000016164.2"/>
    </source>
</evidence>
<dbReference type="AlphaFoldDB" id="H0VZN0"/>
<evidence type="ECO:0000313" key="5">
    <source>
        <dbReference type="Proteomes" id="UP000005447"/>
    </source>
</evidence>
<dbReference type="OMA" id="EEQFNHA"/>
<dbReference type="GeneTree" id="ENSGT00950000183101"/>
<reference evidence="4" key="3">
    <citation type="submission" date="2025-09" db="UniProtKB">
        <authorList>
            <consortium name="Ensembl"/>
        </authorList>
    </citation>
    <scope>IDENTIFICATION</scope>
    <source>
        <strain evidence="4">2N</strain>
    </source>
</reference>
<feature type="signal peptide" evidence="3">
    <location>
        <begin position="1"/>
        <end position="26"/>
    </location>
</feature>
<dbReference type="VEuPathDB" id="HostDB:ENSCPOG00000024888"/>
<dbReference type="GO" id="GO:0045177">
    <property type="term" value="C:apical part of cell"/>
    <property type="evidence" value="ECO:0007669"/>
    <property type="project" value="Ensembl"/>
</dbReference>
<evidence type="ECO:0000256" key="1">
    <source>
        <dbReference type="SAM" id="MobiDB-lite"/>
    </source>
</evidence>
<keyword evidence="2" id="KW-1133">Transmembrane helix</keyword>
<dbReference type="HOGENOM" id="CLU_2120342_0_0_1"/>
<dbReference type="Proteomes" id="UP000005447">
    <property type="component" value="Unassembled WGS sequence"/>
</dbReference>
<protein>
    <submittedName>
        <fullName evidence="4">Crumbs cell polarity complex component 3</fullName>
    </submittedName>
</protein>
<reference evidence="5" key="1">
    <citation type="journal article" date="2011" name="Nature">
        <title>A high-resolution map of human evolutionary constraint using 29 mammals.</title>
        <authorList>
            <person name="Lindblad-Toh K."/>
            <person name="Garber M."/>
            <person name="Zuk O."/>
            <person name="Lin M.F."/>
            <person name="Parker B.J."/>
            <person name="Washietl S."/>
            <person name="Kheradpour P."/>
            <person name="Ernst J."/>
            <person name="Jordan G."/>
            <person name="Mauceli E."/>
            <person name="Ward L.D."/>
            <person name="Lowe C.B."/>
            <person name="Holloway A.K."/>
            <person name="Clamp M."/>
            <person name="Gnerre S."/>
            <person name="Alfoldi J."/>
            <person name="Beal K."/>
            <person name="Chang J."/>
            <person name="Clawson H."/>
            <person name="Cuff J."/>
            <person name="Di Palma F."/>
            <person name="Fitzgerald S."/>
            <person name="Flicek P."/>
            <person name="Guttman M."/>
            <person name="Hubisz M.J."/>
            <person name="Jaffe D.B."/>
            <person name="Jungreis I."/>
            <person name="Kent W.J."/>
            <person name="Kostka D."/>
            <person name="Lara M."/>
            <person name="Martins A.L."/>
            <person name="Massingham T."/>
            <person name="Moltke I."/>
            <person name="Raney B.J."/>
            <person name="Rasmussen M.D."/>
            <person name="Robinson J."/>
            <person name="Stark A."/>
            <person name="Vilella A.J."/>
            <person name="Wen J."/>
            <person name="Xie X."/>
            <person name="Zody M.C."/>
            <person name="Baldwin J."/>
            <person name="Bloom T."/>
            <person name="Chin C.W."/>
            <person name="Heiman D."/>
            <person name="Nicol R."/>
            <person name="Nusbaum C."/>
            <person name="Young S."/>
            <person name="Wilkinson J."/>
            <person name="Worley K.C."/>
            <person name="Kovar C.L."/>
            <person name="Muzny D.M."/>
            <person name="Gibbs R.A."/>
            <person name="Cree A."/>
            <person name="Dihn H.H."/>
            <person name="Fowler G."/>
            <person name="Jhangiani S."/>
            <person name="Joshi V."/>
            <person name="Lee S."/>
            <person name="Lewis L.R."/>
            <person name="Nazareth L.V."/>
            <person name="Okwuonu G."/>
            <person name="Santibanez J."/>
            <person name="Warren W.C."/>
            <person name="Mardis E.R."/>
            <person name="Weinstock G.M."/>
            <person name="Wilson R.K."/>
            <person name="Delehaunty K."/>
            <person name="Dooling D."/>
            <person name="Fronik C."/>
            <person name="Fulton L."/>
            <person name="Fulton B."/>
            <person name="Graves T."/>
            <person name="Minx P."/>
            <person name="Sodergren E."/>
            <person name="Birney E."/>
            <person name="Margulies E.H."/>
            <person name="Herrero J."/>
            <person name="Green E.D."/>
            <person name="Haussler D."/>
            <person name="Siepel A."/>
            <person name="Goldman N."/>
            <person name="Pollard K.S."/>
            <person name="Pedersen J.S."/>
            <person name="Lander E.S."/>
            <person name="Kellis M."/>
        </authorList>
    </citation>
    <scope>NUCLEOTIDE SEQUENCE [LARGE SCALE GENOMIC DNA]</scope>
    <source>
        <strain evidence="5">2N</strain>
    </source>
</reference>
<keyword evidence="2" id="KW-0472">Membrane</keyword>
<feature type="region of interest" description="Disordered" evidence="1">
    <location>
        <begin position="81"/>
        <end position="117"/>
    </location>
</feature>
<dbReference type="Bgee" id="ENSCPOG00000024888">
    <property type="expression patterns" value="Expressed in adult mammalian kidney and 6 other cell types or tissues"/>
</dbReference>
<dbReference type="InParanoid" id="H0VZN0"/>
<dbReference type="GO" id="GO:0072659">
    <property type="term" value="P:protein localization to plasma membrane"/>
    <property type="evidence" value="ECO:0007669"/>
    <property type="project" value="Ensembl"/>
</dbReference>
<proteinExistence type="predicted"/>
<dbReference type="EMBL" id="AAKN02056753">
    <property type="status" value="NOT_ANNOTATED_CDS"/>
    <property type="molecule type" value="Genomic_DNA"/>
</dbReference>
<reference evidence="4" key="2">
    <citation type="submission" date="2025-08" db="UniProtKB">
        <authorList>
            <consortium name="Ensembl"/>
        </authorList>
    </citation>
    <scope>IDENTIFICATION</scope>
    <source>
        <strain evidence="4">2N</strain>
    </source>
</reference>
<feature type="compositionally biased region" description="Basic and acidic residues" evidence="1">
    <location>
        <begin position="90"/>
        <end position="117"/>
    </location>
</feature>
<sequence length="117" mass="12527">MATPGLGLFLALGLMLLPARWGRARGETVSPTASSTMDGHTTVGGLSTEGLTAIIVVFSILGALIVIVLLVLLVRKLREKRQTEGTYRPSVEEQFSHTAEARAPQDSKEKVRGCLPI</sequence>
<gene>
    <name evidence="4" type="primary">CRB3</name>
</gene>
<evidence type="ECO:0000256" key="2">
    <source>
        <dbReference type="SAM" id="Phobius"/>
    </source>
</evidence>
<keyword evidence="5" id="KW-1185">Reference proteome</keyword>
<accession>H0VZN0</accession>
<dbReference type="GO" id="GO:0017124">
    <property type="term" value="F:SH3 domain binding"/>
    <property type="evidence" value="ECO:0007669"/>
    <property type="project" value="Ensembl"/>
</dbReference>
<keyword evidence="2" id="KW-0812">Transmembrane</keyword>
<dbReference type="GO" id="GO:1901890">
    <property type="term" value="P:positive regulation of cell junction assembly"/>
    <property type="evidence" value="ECO:0007669"/>
    <property type="project" value="Ensembl"/>
</dbReference>